<dbReference type="Proteomes" id="UP000477750">
    <property type="component" value="Unassembled WGS sequence"/>
</dbReference>
<dbReference type="RefSeq" id="WP_153024994.1">
    <property type="nucleotide sequence ID" value="NZ_WIAO01000009.1"/>
</dbReference>
<comment type="caution">
    <text evidence="1">The sequence shown here is derived from an EMBL/GenBank/DDBJ whole genome shotgun (WGS) entry which is preliminary data.</text>
</comment>
<sequence length="162" mass="16899">MTATDATVTALLAELGETWETVEKISAARERLIADLPGWHLPAAYGIATVDGEGALAFARTNVGVHPLPAAVMATVLGHTGESGSYALDATSLGLMIRLLSPAEACTAYDHPNLAAWREVQKTVEAGGTALAVFLKDLDYSGDDPAVRALRDIAVQEAADGR</sequence>
<evidence type="ECO:0000313" key="1">
    <source>
        <dbReference type="EMBL" id="MQM25845.1"/>
    </source>
</evidence>
<accession>A0A6L5G862</accession>
<gene>
    <name evidence="1" type="ORF">GFD30_09720</name>
</gene>
<keyword evidence="2" id="KW-1185">Reference proteome</keyword>
<proteinExistence type="predicted"/>
<organism evidence="1 2">
    <name type="scientific">Glycomyces albidus</name>
    <dbReference type="NCBI Taxonomy" id="2656774"/>
    <lineage>
        <taxon>Bacteria</taxon>
        <taxon>Bacillati</taxon>
        <taxon>Actinomycetota</taxon>
        <taxon>Actinomycetes</taxon>
        <taxon>Glycomycetales</taxon>
        <taxon>Glycomycetaceae</taxon>
        <taxon>Glycomyces</taxon>
    </lineage>
</organism>
<evidence type="ECO:0000313" key="2">
    <source>
        <dbReference type="Proteomes" id="UP000477750"/>
    </source>
</evidence>
<reference evidence="1 2" key="1">
    <citation type="submission" date="2019-10" db="EMBL/GenBank/DDBJ databases">
        <title>Glycomyces albidus sp. nov., a novel actinomycete isolated from rhizosphere soil of wheat (Triticum aestivum L.).</title>
        <authorList>
            <person name="Qian L."/>
        </authorList>
    </citation>
    <scope>NUCLEOTIDE SEQUENCE [LARGE SCALE GENOMIC DNA]</scope>
    <source>
        <strain evidence="1 2">NEAU-7082</strain>
    </source>
</reference>
<dbReference type="EMBL" id="WIAO01000009">
    <property type="protein sequence ID" value="MQM25845.1"/>
    <property type="molecule type" value="Genomic_DNA"/>
</dbReference>
<dbReference type="AlphaFoldDB" id="A0A6L5G862"/>
<protein>
    <submittedName>
        <fullName evidence="1">Uncharacterized protein</fullName>
    </submittedName>
</protein>
<name>A0A6L5G862_9ACTN</name>